<keyword evidence="2" id="KW-1185">Reference proteome</keyword>
<name>A0ACC2XGG4_9TREE</name>
<comment type="caution">
    <text evidence="1">The sequence shown here is derived from an EMBL/GenBank/DDBJ whole genome shotgun (WGS) entry which is preliminary data.</text>
</comment>
<dbReference type="EMBL" id="JASBWU010000004">
    <property type="protein sequence ID" value="KAJ9122475.1"/>
    <property type="molecule type" value="Genomic_DNA"/>
</dbReference>
<evidence type="ECO:0000313" key="2">
    <source>
        <dbReference type="Proteomes" id="UP001243375"/>
    </source>
</evidence>
<gene>
    <name evidence="1" type="ORF">QFC22_001902</name>
</gene>
<sequence length="1180" mass="130928">MAVTFDIKAIGQAIKSCEQDIPLKYGNATTLNAKAMERLHKVEMVLFNLGLRTLASGQHSPLGDTPQTWTELENYFATFPENFRSAEEQKLNLLLLKSVFDLPGKELNMPGWKREKVDKIAECIADTLAYSEENTVAFLDKKLEISSADIGRWLYRAKSFIEIVAFLKTTFHLKSKNKSTPASGWALEMFDPSIWQTANAKPFWNLLAKRIVTPEDSLMTAIKLVINSRPHQLRIYRLTKVTYDGIDQELGMIDCLLIDGKTVNWQIAERMTDGGLERDTELLDLYFAKHKSMRLTPTGVLSVIMKKEDTTSQIEKETLVEFHLHFENGPQDFCTLLETRGAILTASKQSAPKQSVDVSSGDAVGTDPPVDLAPQTRAAVLSSEPGKSNASFVQQKEEEEAGAQVASRTHKGKHYQRDVRKTFNSSIKSSKNSILPQDRIAAADSKSSQPTTDINANPAKGEVTASGTTTTSAKTVPTAQVRAPKIANALVAGEERQKSAHLEEDSRGHGREASMSLTPLPSERSDVELDGARCEITNRMVVNSGKVPVAGTHHDNSTTRKSSRTYSKANKRAQLRNVLQEDQNSSSNTEKESIVAAQNEGGGRQSRIEKALVEESTSHAKPTPPHRNARSTTKVLTTSCYKTNNVASQAVETDAVKANTGRKVPATPMDKSKEHCQSVGLVETGQRELRRSVRVSRGTVNSTQGRKPKIQADLFYDQPQVAPEPKGKGEGPKTTNTAARDVRFSSPLENIPSNGTTSREYRSRPSLKARHDEDKSYAQSMNPAMVQSLNVVSALQIVVQAPSTVTSSVPDPAKEHAFPNLPESHEPFSDSQSDISDGAPEADHQRKELPTNQKESQELSITHASTLKHDEAASLMKHLSAEAVQQVRPIASIAKNLNRVRGSRATIDDQLEADLRDIANGNQALTKARKAAKDRHSSSRIEDAEGLATTVDGAIELRDRHTSADKQEERFELDRALDLVDQDEMDKMEPVKVPDLTKTRKKKRSAIEVPDIHDSPPQKKSKRKNNSVSARNPLREESLKVRGPNVEHTDFMEVDPGDDLTNEELSMREMVRKIYKVTWETARQTMQVPERECSVAQERLQALVLEVLQDAFADTQDVISAWQTCQQRCHATIVGKVIPALRKLEDEKNLAFQRLRGMCEIWNARRIQIPEEILVWVGDS</sequence>
<accession>A0ACC2XGG4</accession>
<protein>
    <submittedName>
        <fullName evidence="1">Uncharacterized protein</fullName>
    </submittedName>
</protein>
<dbReference type="Proteomes" id="UP001243375">
    <property type="component" value="Unassembled WGS sequence"/>
</dbReference>
<organism evidence="1 2">
    <name type="scientific">Naganishia vaughanmartiniae</name>
    <dbReference type="NCBI Taxonomy" id="1424756"/>
    <lineage>
        <taxon>Eukaryota</taxon>
        <taxon>Fungi</taxon>
        <taxon>Dikarya</taxon>
        <taxon>Basidiomycota</taxon>
        <taxon>Agaricomycotina</taxon>
        <taxon>Tremellomycetes</taxon>
        <taxon>Filobasidiales</taxon>
        <taxon>Filobasidiaceae</taxon>
        <taxon>Naganishia</taxon>
    </lineage>
</organism>
<reference evidence="1" key="1">
    <citation type="submission" date="2023-04" db="EMBL/GenBank/DDBJ databases">
        <title>Draft Genome sequencing of Naganishia species isolated from polar environments using Oxford Nanopore Technology.</title>
        <authorList>
            <person name="Leo P."/>
            <person name="Venkateswaran K."/>
        </authorList>
    </citation>
    <scope>NUCLEOTIDE SEQUENCE</scope>
    <source>
        <strain evidence="1">MNA-CCFEE 5425</strain>
    </source>
</reference>
<evidence type="ECO:0000313" key="1">
    <source>
        <dbReference type="EMBL" id="KAJ9122475.1"/>
    </source>
</evidence>
<proteinExistence type="predicted"/>